<protein>
    <recommendedName>
        <fullName evidence="3">Type II secretion system protein GspG C-terminal domain-containing protein</fullName>
    </recommendedName>
</protein>
<comment type="caution">
    <text evidence="1">The sequence shown here is derived from an EMBL/GenBank/DDBJ whole genome shotgun (WGS) entry which is preliminary data.</text>
</comment>
<dbReference type="AlphaFoldDB" id="A0A1G2M4B0"/>
<evidence type="ECO:0008006" key="3">
    <source>
        <dbReference type="Google" id="ProtNLM"/>
    </source>
</evidence>
<gene>
    <name evidence="1" type="ORF">A2664_01130</name>
</gene>
<evidence type="ECO:0000313" key="2">
    <source>
        <dbReference type="Proteomes" id="UP000178873"/>
    </source>
</evidence>
<accession>A0A1G2M4B0</accession>
<sequence length="93" mass="10359">MGSVIVINGVSANVDDIITDAHRAVNGANLHQLATVIELYYSDNGYYPNASGGEELINLFERDGYIMNRPLDPSVFEYIALENGQNYRLTKTY</sequence>
<evidence type="ECO:0000313" key="1">
    <source>
        <dbReference type="EMBL" id="OHA17939.1"/>
    </source>
</evidence>
<dbReference type="Proteomes" id="UP000178873">
    <property type="component" value="Unassembled WGS sequence"/>
</dbReference>
<dbReference type="SUPFAM" id="SSF54523">
    <property type="entry name" value="Pili subunits"/>
    <property type="match status" value="1"/>
</dbReference>
<dbReference type="EMBL" id="MHRF01000010">
    <property type="protein sequence ID" value="OHA17939.1"/>
    <property type="molecule type" value="Genomic_DNA"/>
</dbReference>
<name>A0A1G2M4B0_9BACT</name>
<dbReference type="InterPro" id="IPR045584">
    <property type="entry name" value="Pilin-like"/>
</dbReference>
<reference evidence="1 2" key="1">
    <citation type="journal article" date="2016" name="Nat. Commun.">
        <title>Thousands of microbial genomes shed light on interconnected biogeochemical processes in an aquifer system.</title>
        <authorList>
            <person name="Anantharaman K."/>
            <person name="Brown C.T."/>
            <person name="Hug L.A."/>
            <person name="Sharon I."/>
            <person name="Castelle C.J."/>
            <person name="Probst A.J."/>
            <person name="Thomas B.C."/>
            <person name="Singh A."/>
            <person name="Wilkins M.J."/>
            <person name="Karaoz U."/>
            <person name="Brodie E.L."/>
            <person name="Williams K.H."/>
            <person name="Hubbard S.S."/>
            <person name="Banfield J.F."/>
        </authorList>
    </citation>
    <scope>NUCLEOTIDE SEQUENCE [LARGE SCALE GENOMIC DNA]</scope>
</reference>
<dbReference type="STRING" id="1802301.A2664_01130"/>
<organism evidence="1 2">
    <name type="scientific">Candidatus Taylorbacteria bacterium RIFCSPHIGHO2_01_FULL_46_22b</name>
    <dbReference type="NCBI Taxonomy" id="1802301"/>
    <lineage>
        <taxon>Bacteria</taxon>
        <taxon>Candidatus Tayloriibacteriota</taxon>
    </lineage>
</organism>
<proteinExistence type="predicted"/>
<dbReference type="Gene3D" id="3.30.700.10">
    <property type="entry name" value="Glycoprotein, Type 4 Pilin"/>
    <property type="match status" value="1"/>
</dbReference>